<dbReference type="Gene3D" id="3.30.300.20">
    <property type="match status" value="1"/>
</dbReference>
<accession>A0A343THJ1</accession>
<name>A0A343THJ1_9EURY</name>
<keyword evidence="2" id="KW-1185">Reference proteome</keyword>
<dbReference type="SUPFAM" id="SSF82784">
    <property type="entry name" value="OsmC-like"/>
    <property type="match status" value="1"/>
</dbReference>
<dbReference type="InterPro" id="IPR003718">
    <property type="entry name" value="OsmC/Ohr_fam"/>
</dbReference>
<dbReference type="InterPro" id="IPR036102">
    <property type="entry name" value="OsmC/Ohrsf"/>
</dbReference>
<protein>
    <submittedName>
        <fullName evidence="1">Putative redox protein, regulator of disulfide bond formation</fullName>
    </submittedName>
</protein>
<evidence type="ECO:0000313" key="1">
    <source>
        <dbReference type="EMBL" id="AUX08563.1"/>
    </source>
</evidence>
<dbReference type="AlphaFoldDB" id="A0A343THJ1"/>
<reference evidence="2" key="1">
    <citation type="submission" date="2017-11" db="EMBL/GenBank/DDBJ databases">
        <title>Phenotypic and genomic properties of facultatively anaerobic sulfur-reducing natronoarchaea from hypersaline soda lakes.</title>
        <authorList>
            <person name="Sorokin D.Y."/>
            <person name="Kublanov I.V."/>
            <person name="Roman P."/>
            <person name="Sinninghe Damste J.S."/>
            <person name="Golyshin P.N."/>
            <person name="Rojo D."/>
            <person name="Ciordia S."/>
            <person name="Mena M.D.C."/>
            <person name="Ferrer M."/>
            <person name="Messina E."/>
            <person name="Smedile F."/>
            <person name="La Spada G."/>
            <person name="La Cono V."/>
            <person name="Yakimov M.M."/>
        </authorList>
    </citation>
    <scope>NUCLEOTIDE SEQUENCE [LARGE SCALE GENOMIC DNA]</scope>
    <source>
        <strain evidence="2">AArc-Sl</strain>
    </source>
</reference>
<evidence type="ECO:0000313" key="2">
    <source>
        <dbReference type="Proteomes" id="UP000263012"/>
    </source>
</evidence>
<dbReference type="EMBL" id="CP025066">
    <property type="protein sequence ID" value="AUX08563.1"/>
    <property type="molecule type" value="Genomic_DNA"/>
</dbReference>
<organism evidence="1 2">
    <name type="scientific">Halalkaliarchaeum desulfuricum</name>
    <dbReference type="NCBI Taxonomy" id="2055893"/>
    <lineage>
        <taxon>Archaea</taxon>
        <taxon>Methanobacteriati</taxon>
        <taxon>Methanobacteriota</taxon>
        <taxon>Stenosarchaea group</taxon>
        <taxon>Halobacteria</taxon>
        <taxon>Halobacteriales</taxon>
        <taxon>Haloferacaceae</taxon>
        <taxon>Halalkaliarchaeum</taxon>
    </lineage>
</organism>
<dbReference type="GeneID" id="37877271"/>
<sequence>MTDIETSTVCEEGYHCSSHVGEFELSIDATGEEGPTANQALVATYASCYLPALRVAGQQRGHDDLGKLQIDASADLDDDDDLAAIRWDLHVELDLSDEELEEIVDRGKEICHVHSAVRPELRAEITAHGDAF</sequence>
<dbReference type="KEGG" id="hdf:AArcSl_0925"/>
<dbReference type="InterPro" id="IPR015946">
    <property type="entry name" value="KH_dom-like_a/b"/>
</dbReference>
<dbReference type="Proteomes" id="UP000263012">
    <property type="component" value="Chromosome"/>
</dbReference>
<dbReference type="RefSeq" id="WP_119815705.1">
    <property type="nucleotide sequence ID" value="NZ_CP025066.1"/>
</dbReference>
<dbReference type="Pfam" id="PF02566">
    <property type="entry name" value="OsmC"/>
    <property type="match status" value="1"/>
</dbReference>
<gene>
    <name evidence="1" type="ORF">AArcSl_0925</name>
</gene>
<proteinExistence type="predicted"/>
<dbReference type="OrthoDB" id="237916at2157"/>